<keyword evidence="6" id="KW-0547">Nucleotide-binding</keyword>
<protein>
    <recommendedName>
        <fullName evidence="2">phenylalanine--tRNA ligase</fullName>
        <ecNumber evidence="2">6.1.1.20</ecNumber>
    </recommendedName>
</protein>
<dbReference type="PROSITE" id="PS50862">
    <property type="entry name" value="AA_TRNA_LIGASE_II"/>
    <property type="match status" value="1"/>
</dbReference>
<dbReference type="EC" id="6.1.1.20" evidence="2"/>
<name>A0A0G0DK93_9BACT</name>
<keyword evidence="5" id="KW-0479">Metal-binding</keyword>
<evidence type="ECO:0000313" key="13">
    <source>
        <dbReference type="EMBL" id="KKP89216.1"/>
    </source>
</evidence>
<comment type="caution">
    <text evidence="13">The sequence shown here is derived from an EMBL/GenBank/DDBJ whole genome shotgun (WGS) entry which is preliminary data.</text>
</comment>
<evidence type="ECO:0000256" key="8">
    <source>
        <dbReference type="ARBA" id="ARBA00022842"/>
    </source>
</evidence>
<dbReference type="GO" id="GO:0005737">
    <property type="term" value="C:cytoplasm"/>
    <property type="evidence" value="ECO:0007669"/>
    <property type="project" value="UniProtKB-SubCell"/>
</dbReference>
<comment type="catalytic activity">
    <reaction evidence="11">
        <text>tRNA(Phe) + L-phenylalanine + ATP = L-phenylalanyl-tRNA(Phe) + AMP + diphosphate + H(+)</text>
        <dbReference type="Rhea" id="RHEA:19413"/>
        <dbReference type="Rhea" id="RHEA-COMP:9668"/>
        <dbReference type="Rhea" id="RHEA-COMP:9699"/>
        <dbReference type="ChEBI" id="CHEBI:15378"/>
        <dbReference type="ChEBI" id="CHEBI:30616"/>
        <dbReference type="ChEBI" id="CHEBI:33019"/>
        <dbReference type="ChEBI" id="CHEBI:58095"/>
        <dbReference type="ChEBI" id="CHEBI:78442"/>
        <dbReference type="ChEBI" id="CHEBI:78531"/>
        <dbReference type="ChEBI" id="CHEBI:456215"/>
        <dbReference type="EC" id="6.1.1.20"/>
    </reaction>
</comment>
<evidence type="ECO:0000256" key="1">
    <source>
        <dbReference type="ARBA" id="ARBA00004496"/>
    </source>
</evidence>
<keyword evidence="7" id="KW-0067">ATP-binding</keyword>
<dbReference type="Pfam" id="PF01409">
    <property type="entry name" value="tRNA-synt_2d"/>
    <property type="match status" value="1"/>
</dbReference>
<keyword evidence="4 13" id="KW-0436">Ligase</keyword>
<keyword evidence="3" id="KW-0963">Cytoplasm</keyword>
<evidence type="ECO:0000256" key="9">
    <source>
        <dbReference type="ARBA" id="ARBA00022917"/>
    </source>
</evidence>
<dbReference type="GO" id="GO:0005524">
    <property type="term" value="F:ATP binding"/>
    <property type="evidence" value="ECO:0007669"/>
    <property type="project" value="UniProtKB-KW"/>
</dbReference>
<dbReference type="GO" id="GO:0004826">
    <property type="term" value="F:phenylalanine-tRNA ligase activity"/>
    <property type="evidence" value="ECO:0007669"/>
    <property type="project" value="UniProtKB-EC"/>
</dbReference>
<reference evidence="13 14" key="1">
    <citation type="journal article" date="2015" name="Nature">
        <title>rRNA introns, odd ribosomes, and small enigmatic genomes across a large radiation of phyla.</title>
        <authorList>
            <person name="Brown C.T."/>
            <person name="Hug L.A."/>
            <person name="Thomas B.C."/>
            <person name="Sharon I."/>
            <person name="Castelle C.J."/>
            <person name="Singh A."/>
            <person name="Wilkins M.J."/>
            <person name="Williams K.H."/>
            <person name="Banfield J.F."/>
        </authorList>
    </citation>
    <scope>NUCLEOTIDE SEQUENCE [LARGE SCALE GENOMIC DNA]</scope>
</reference>
<evidence type="ECO:0000256" key="3">
    <source>
        <dbReference type="ARBA" id="ARBA00022490"/>
    </source>
</evidence>
<evidence type="ECO:0000256" key="6">
    <source>
        <dbReference type="ARBA" id="ARBA00022741"/>
    </source>
</evidence>
<dbReference type="InterPro" id="IPR004529">
    <property type="entry name" value="Phe-tRNA-synth_IIc_asu"/>
</dbReference>
<evidence type="ECO:0000256" key="7">
    <source>
        <dbReference type="ARBA" id="ARBA00022840"/>
    </source>
</evidence>
<dbReference type="PATRIC" id="fig|1618333.3.peg.52"/>
<evidence type="ECO:0000256" key="5">
    <source>
        <dbReference type="ARBA" id="ARBA00022723"/>
    </source>
</evidence>
<dbReference type="GO" id="GO:0006432">
    <property type="term" value="P:phenylalanyl-tRNA aminoacylation"/>
    <property type="evidence" value="ECO:0007669"/>
    <property type="project" value="InterPro"/>
</dbReference>
<dbReference type="Proteomes" id="UP000034316">
    <property type="component" value="Unassembled WGS sequence"/>
</dbReference>
<dbReference type="NCBIfam" id="TIGR00468">
    <property type="entry name" value="pheS"/>
    <property type="match status" value="1"/>
</dbReference>
<evidence type="ECO:0000256" key="11">
    <source>
        <dbReference type="ARBA" id="ARBA00049255"/>
    </source>
</evidence>
<keyword evidence="9" id="KW-0648">Protein biosynthesis</keyword>
<evidence type="ECO:0000313" key="14">
    <source>
        <dbReference type="Proteomes" id="UP000034316"/>
    </source>
</evidence>
<comment type="subcellular location">
    <subcellularLocation>
        <location evidence="1">Cytoplasm</location>
    </subcellularLocation>
</comment>
<evidence type="ECO:0000256" key="2">
    <source>
        <dbReference type="ARBA" id="ARBA00012814"/>
    </source>
</evidence>
<dbReference type="SUPFAM" id="SSF55681">
    <property type="entry name" value="Class II aaRS and biotin synthetases"/>
    <property type="match status" value="1"/>
</dbReference>
<gene>
    <name evidence="13" type="ORF">UR93_C0001G0048</name>
</gene>
<dbReference type="PANTHER" id="PTHR11538:SF41">
    <property type="entry name" value="PHENYLALANINE--TRNA LIGASE, MITOCHONDRIAL"/>
    <property type="match status" value="1"/>
</dbReference>
<proteinExistence type="predicted"/>
<dbReference type="GO" id="GO:0000049">
    <property type="term" value="F:tRNA binding"/>
    <property type="evidence" value="ECO:0007669"/>
    <property type="project" value="InterPro"/>
</dbReference>
<dbReference type="STRING" id="1618333.UR93_C0001G0048"/>
<evidence type="ECO:0000256" key="10">
    <source>
        <dbReference type="ARBA" id="ARBA00023146"/>
    </source>
</evidence>
<sequence>MQGTLHPITQFTSYLVKLFEELGFEVVETPEIESEWYNFDSLLVPANHPARDEQDTFWLSDKKVLRTQTSAGQVRSMENRQPPARIVIPGRVYRNEKTDATHEAVFDQFEGFAIDKNITLADLKGTIEYILKKIYGGSIKVRTRPHYYPFVEPGMDFDIFFENKWLEVMGSGMIHPEVLKNMHIDPKIFQGFAFGMGINRLMMLYYGIKDIRLPYQNDIRFIKQFK</sequence>
<evidence type="ECO:0000259" key="12">
    <source>
        <dbReference type="PROSITE" id="PS50862"/>
    </source>
</evidence>
<feature type="domain" description="Aminoacyl-transfer RNA synthetases class-II family profile" evidence="12">
    <location>
        <begin position="13"/>
        <end position="214"/>
    </location>
</feature>
<dbReference type="GO" id="GO:0046872">
    <property type="term" value="F:metal ion binding"/>
    <property type="evidence" value="ECO:0007669"/>
    <property type="project" value="UniProtKB-KW"/>
</dbReference>
<dbReference type="InterPro" id="IPR045864">
    <property type="entry name" value="aa-tRNA-synth_II/BPL/LPL"/>
</dbReference>
<dbReference type="AlphaFoldDB" id="A0A0G0DK93"/>
<keyword evidence="10" id="KW-0030">Aminoacyl-tRNA synthetase</keyword>
<organism evidence="13 14">
    <name type="scientific">Berkelbacteria bacterium GW2011_GWA2_35_9</name>
    <dbReference type="NCBI Taxonomy" id="1618333"/>
    <lineage>
        <taxon>Bacteria</taxon>
        <taxon>Candidatus Berkelbacteria</taxon>
    </lineage>
</organism>
<dbReference type="Gene3D" id="3.30.930.10">
    <property type="entry name" value="Bira Bifunctional Protein, Domain 2"/>
    <property type="match status" value="1"/>
</dbReference>
<dbReference type="InterPro" id="IPR002319">
    <property type="entry name" value="Phenylalanyl-tRNA_Synthase"/>
</dbReference>
<dbReference type="EMBL" id="LBRB01000001">
    <property type="protein sequence ID" value="KKP89216.1"/>
    <property type="molecule type" value="Genomic_DNA"/>
</dbReference>
<dbReference type="PANTHER" id="PTHR11538">
    <property type="entry name" value="PHENYLALANYL-TRNA SYNTHETASE"/>
    <property type="match status" value="1"/>
</dbReference>
<evidence type="ECO:0000256" key="4">
    <source>
        <dbReference type="ARBA" id="ARBA00022598"/>
    </source>
</evidence>
<dbReference type="CDD" id="cd00496">
    <property type="entry name" value="PheRS_alpha_core"/>
    <property type="match status" value="1"/>
</dbReference>
<accession>A0A0G0DK93</accession>
<dbReference type="InterPro" id="IPR006195">
    <property type="entry name" value="aa-tRNA-synth_II"/>
</dbReference>
<keyword evidence="8" id="KW-0460">Magnesium</keyword>